<evidence type="ECO:0000313" key="8">
    <source>
        <dbReference type="Proteomes" id="UP000478052"/>
    </source>
</evidence>
<dbReference type="EMBL" id="VUJU01007663">
    <property type="protein sequence ID" value="KAF0742257.1"/>
    <property type="molecule type" value="Genomic_DNA"/>
</dbReference>
<dbReference type="GO" id="GO:0016746">
    <property type="term" value="F:acyltransferase activity"/>
    <property type="evidence" value="ECO:0007669"/>
    <property type="project" value="UniProtKB-KW"/>
</dbReference>
<keyword evidence="3 7" id="KW-0012">Acyltransferase</keyword>
<sequence>MEWRGIAYITLWYLSITSGFLALCCPTVPLMFVCPHAFRYIIGIIFSVWEMYPAILMRLLFDTRFVITGDHINPFDGALLIMNHRNRLDWNFLWGGMYYSSKPPAHKLKMVLKSAIRHVPFAGWVMQLSGFLYIHRRWDHDQSSMEKQLKYFRDVKDTHQILLFPEGTDLSPNNIIRSNKYAEKNNLTSYKYVLHPKTTGFVFLADTMRKNNQIKAVYDLTIGYPDLIPQSEMDALRGVFPKSVHFHIKRYDETDLPLTSDGLKSWLNNIWRLKEKRLADFTATSSFSSNPEPTLNYNQPIDNALYLALIFWTLVQSIVIYGIITSSLFQYWCLFCSIVFLGFSFTEDEEQIPADTEQDGVENRVEYDVLWAAKVDSFGSCRPLSIVDQTPSSDAESKTTKHRP</sequence>
<keyword evidence="8" id="KW-1185">Reference proteome</keyword>
<feature type="transmembrane region" description="Helical" evidence="5">
    <location>
        <begin position="329"/>
        <end position="346"/>
    </location>
</feature>
<evidence type="ECO:0000256" key="3">
    <source>
        <dbReference type="ARBA" id="ARBA00023315"/>
    </source>
</evidence>
<dbReference type="AlphaFoldDB" id="A0A6G0XPQ7"/>
<dbReference type="PANTHER" id="PTHR10983:SF16">
    <property type="entry name" value="LYSOCARDIOLIPIN ACYLTRANSFERASE 1"/>
    <property type="match status" value="1"/>
</dbReference>
<dbReference type="Pfam" id="PF16076">
    <property type="entry name" value="Acyltransf_C"/>
    <property type="match status" value="1"/>
</dbReference>
<keyword evidence="2 7" id="KW-0808">Transferase</keyword>
<feature type="compositionally biased region" description="Basic and acidic residues" evidence="4">
    <location>
        <begin position="395"/>
        <end position="404"/>
    </location>
</feature>
<name>A0A6G0XPQ7_APHCR</name>
<dbReference type="InterPro" id="IPR002123">
    <property type="entry name" value="Plipid/glycerol_acylTrfase"/>
</dbReference>
<dbReference type="Pfam" id="PF01553">
    <property type="entry name" value="Acyltransferase"/>
    <property type="match status" value="1"/>
</dbReference>
<dbReference type="OrthoDB" id="186786at2759"/>
<protein>
    <submittedName>
        <fullName evidence="7">Lysocardiolipin acyltransferase 1-like isoform X2</fullName>
    </submittedName>
</protein>
<dbReference type="InterPro" id="IPR032098">
    <property type="entry name" value="Acyltransf_C"/>
</dbReference>
<comment type="caution">
    <text evidence="7">The sequence shown here is derived from an EMBL/GenBank/DDBJ whole genome shotgun (WGS) entry which is preliminary data.</text>
</comment>
<feature type="transmembrane region" description="Helical" evidence="5">
    <location>
        <begin position="12"/>
        <end position="32"/>
    </location>
</feature>
<feature type="region of interest" description="Disordered" evidence="4">
    <location>
        <begin position="383"/>
        <end position="404"/>
    </location>
</feature>
<organism evidence="7 8">
    <name type="scientific">Aphis craccivora</name>
    <name type="common">Cowpea aphid</name>
    <dbReference type="NCBI Taxonomy" id="307492"/>
    <lineage>
        <taxon>Eukaryota</taxon>
        <taxon>Metazoa</taxon>
        <taxon>Ecdysozoa</taxon>
        <taxon>Arthropoda</taxon>
        <taxon>Hexapoda</taxon>
        <taxon>Insecta</taxon>
        <taxon>Pterygota</taxon>
        <taxon>Neoptera</taxon>
        <taxon>Paraneoptera</taxon>
        <taxon>Hemiptera</taxon>
        <taxon>Sternorrhyncha</taxon>
        <taxon>Aphidomorpha</taxon>
        <taxon>Aphidoidea</taxon>
        <taxon>Aphididae</taxon>
        <taxon>Aphidini</taxon>
        <taxon>Aphis</taxon>
        <taxon>Aphis</taxon>
    </lineage>
</organism>
<dbReference type="Proteomes" id="UP000478052">
    <property type="component" value="Unassembled WGS sequence"/>
</dbReference>
<reference evidence="7 8" key="1">
    <citation type="submission" date="2019-08" db="EMBL/GenBank/DDBJ databases">
        <title>Whole genome of Aphis craccivora.</title>
        <authorList>
            <person name="Voronova N.V."/>
            <person name="Shulinski R.S."/>
            <person name="Bandarenka Y.V."/>
            <person name="Zhorov D.G."/>
            <person name="Warner D."/>
        </authorList>
    </citation>
    <scope>NUCLEOTIDE SEQUENCE [LARGE SCALE GENOMIC DNA]</scope>
    <source>
        <strain evidence="7">180601</strain>
        <tissue evidence="7">Whole Body</tissue>
    </source>
</reference>
<comment type="similarity">
    <text evidence="1">Belongs to the 1-acyl-sn-glycerol-3-phosphate acyltransferase family.</text>
</comment>
<dbReference type="PANTHER" id="PTHR10983">
    <property type="entry name" value="1-ACYLGLYCEROL-3-PHOSPHATE ACYLTRANSFERASE-RELATED"/>
    <property type="match status" value="1"/>
</dbReference>
<evidence type="ECO:0000256" key="5">
    <source>
        <dbReference type="SAM" id="Phobius"/>
    </source>
</evidence>
<evidence type="ECO:0000256" key="1">
    <source>
        <dbReference type="ARBA" id="ARBA00008655"/>
    </source>
</evidence>
<feature type="transmembrane region" description="Helical" evidence="5">
    <location>
        <begin position="304"/>
        <end position="323"/>
    </location>
</feature>
<dbReference type="SUPFAM" id="SSF69593">
    <property type="entry name" value="Glycerol-3-phosphate (1)-acyltransferase"/>
    <property type="match status" value="1"/>
</dbReference>
<keyword evidence="5" id="KW-1133">Transmembrane helix</keyword>
<evidence type="ECO:0000256" key="4">
    <source>
        <dbReference type="SAM" id="MobiDB-lite"/>
    </source>
</evidence>
<evidence type="ECO:0000313" key="7">
    <source>
        <dbReference type="EMBL" id="KAF0742257.1"/>
    </source>
</evidence>
<accession>A0A6G0XPQ7</accession>
<proteinExistence type="inferred from homology"/>
<feature type="domain" description="Phospholipid/glycerol acyltransferase" evidence="6">
    <location>
        <begin position="78"/>
        <end position="202"/>
    </location>
</feature>
<keyword evidence="5" id="KW-0472">Membrane</keyword>
<evidence type="ECO:0000256" key="2">
    <source>
        <dbReference type="ARBA" id="ARBA00022679"/>
    </source>
</evidence>
<dbReference type="SMART" id="SM00563">
    <property type="entry name" value="PlsC"/>
    <property type="match status" value="1"/>
</dbReference>
<dbReference type="GO" id="GO:0036149">
    <property type="term" value="P:phosphatidylinositol acyl-chain remodeling"/>
    <property type="evidence" value="ECO:0007669"/>
    <property type="project" value="TreeGrafter"/>
</dbReference>
<gene>
    <name evidence="7" type="ORF">FWK35_00024660</name>
</gene>
<evidence type="ECO:0000259" key="6">
    <source>
        <dbReference type="SMART" id="SM00563"/>
    </source>
</evidence>
<dbReference type="CDD" id="cd07990">
    <property type="entry name" value="LPLAT_LCLAT1-like"/>
    <property type="match status" value="1"/>
</dbReference>
<feature type="transmembrane region" description="Helical" evidence="5">
    <location>
        <begin position="38"/>
        <end position="61"/>
    </location>
</feature>
<dbReference type="GO" id="GO:0005783">
    <property type="term" value="C:endoplasmic reticulum"/>
    <property type="evidence" value="ECO:0007669"/>
    <property type="project" value="TreeGrafter"/>
</dbReference>
<keyword evidence="5" id="KW-0812">Transmembrane</keyword>